<proteinExistence type="predicted"/>
<evidence type="ECO:0000313" key="3">
    <source>
        <dbReference type="Proteomes" id="UP000609651"/>
    </source>
</evidence>
<feature type="compositionally biased region" description="Basic and acidic residues" evidence="1">
    <location>
        <begin position="21"/>
        <end position="38"/>
    </location>
</feature>
<comment type="caution">
    <text evidence="2">The sequence shown here is derived from an EMBL/GenBank/DDBJ whole genome shotgun (WGS) entry which is preliminary data.</text>
</comment>
<evidence type="ECO:0000313" key="2">
    <source>
        <dbReference type="EMBL" id="NNJ26661.1"/>
    </source>
</evidence>
<sequence>MPALIDAPAENRSAFDTPMPPRDRRTADSGAHRGAERRQFGTVHDTGRPEVDELASAVDRYKLENRRRFITYAELYDVMISLGYDRP</sequence>
<dbReference type="RefSeq" id="WP_171187873.1">
    <property type="nucleotide sequence ID" value="NZ_WTPX01000090.1"/>
</dbReference>
<feature type="region of interest" description="Disordered" evidence="1">
    <location>
        <begin position="1"/>
        <end position="38"/>
    </location>
</feature>
<evidence type="ECO:0000256" key="1">
    <source>
        <dbReference type="SAM" id="MobiDB-lite"/>
    </source>
</evidence>
<name>A0ABX1VGT1_9PLAN</name>
<accession>A0ABX1VGT1</accession>
<reference evidence="2 3" key="1">
    <citation type="journal article" date="2020" name="Syst. Appl. Microbiol.">
        <title>Alienimonas chondri sp. nov., a novel planctomycete isolated from the biofilm of the red alga Chondrus crispus.</title>
        <authorList>
            <person name="Vitorino I."/>
            <person name="Albuquerque L."/>
            <person name="Wiegand S."/>
            <person name="Kallscheuer N."/>
            <person name="da Costa M.S."/>
            <person name="Lobo-da-Cunha A."/>
            <person name="Jogler C."/>
            <person name="Lage O.M."/>
        </authorList>
    </citation>
    <scope>NUCLEOTIDE SEQUENCE [LARGE SCALE GENOMIC DNA]</scope>
    <source>
        <strain evidence="2 3">LzC2</strain>
    </source>
</reference>
<gene>
    <name evidence="2" type="ORF">LzC2_27500</name>
</gene>
<keyword evidence="3" id="KW-1185">Reference proteome</keyword>
<dbReference type="EMBL" id="WTPX01000090">
    <property type="protein sequence ID" value="NNJ26661.1"/>
    <property type="molecule type" value="Genomic_DNA"/>
</dbReference>
<protein>
    <submittedName>
        <fullName evidence="2">Uncharacterized protein</fullName>
    </submittedName>
</protein>
<dbReference type="Proteomes" id="UP000609651">
    <property type="component" value="Unassembled WGS sequence"/>
</dbReference>
<organism evidence="2 3">
    <name type="scientific">Alienimonas chondri</name>
    <dbReference type="NCBI Taxonomy" id="2681879"/>
    <lineage>
        <taxon>Bacteria</taxon>
        <taxon>Pseudomonadati</taxon>
        <taxon>Planctomycetota</taxon>
        <taxon>Planctomycetia</taxon>
        <taxon>Planctomycetales</taxon>
        <taxon>Planctomycetaceae</taxon>
        <taxon>Alienimonas</taxon>
    </lineage>
</organism>